<comment type="caution">
    <text evidence="1">The sequence shown here is derived from an EMBL/GenBank/DDBJ whole genome shotgun (WGS) entry which is preliminary data.</text>
</comment>
<accession>A0ABD0MB21</accession>
<keyword evidence="2" id="KW-1185">Reference proteome</keyword>
<sequence>MVIPHSHSFSCCTVDMWTFQIPVVDVLTLPVPVAGQACPSVGSKVMERSPCGCSFLEEKNNKTTEIPVPFALVSAVCA</sequence>
<organism evidence="1 2">
    <name type="scientific">Batillaria attramentaria</name>
    <dbReference type="NCBI Taxonomy" id="370345"/>
    <lineage>
        <taxon>Eukaryota</taxon>
        <taxon>Metazoa</taxon>
        <taxon>Spiralia</taxon>
        <taxon>Lophotrochozoa</taxon>
        <taxon>Mollusca</taxon>
        <taxon>Gastropoda</taxon>
        <taxon>Caenogastropoda</taxon>
        <taxon>Sorbeoconcha</taxon>
        <taxon>Cerithioidea</taxon>
        <taxon>Batillariidae</taxon>
        <taxon>Batillaria</taxon>
    </lineage>
</organism>
<protein>
    <submittedName>
        <fullName evidence="1">Uncharacterized protein</fullName>
    </submittedName>
</protein>
<evidence type="ECO:0000313" key="2">
    <source>
        <dbReference type="Proteomes" id="UP001519460"/>
    </source>
</evidence>
<dbReference type="EMBL" id="JACVVK020000001">
    <property type="protein sequence ID" value="KAK7508512.1"/>
    <property type="molecule type" value="Genomic_DNA"/>
</dbReference>
<name>A0ABD0MB21_9CAEN</name>
<proteinExistence type="predicted"/>
<evidence type="ECO:0000313" key="1">
    <source>
        <dbReference type="EMBL" id="KAK7508512.1"/>
    </source>
</evidence>
<dbReference type="Proteomes" id="UP001519460">
    <property type="component" value="Unassembled WGS sequence"/>
</dbReference>
<gene>
    <name evidence="1" type="ORF">BaRGS_00000078</name>
</gene>
<reference evidence="1 2" key="1">
    <citation type="journal article" date="2023" name="Sci. Data">
        <title>Genome assembly of the Korean intertidal mud-creeper Batillaria attramentaria.</title>
        <authorList>
            <person name="Patra A.K."/>
            <person name="Ho P.T."/>
            <person name="Jun S."/>
            <person name="Lee S.J."/>
            <person name="Kim Y."/>
            <person name="Won Y.J."/>
        </authorList>
    </citation>
    <scope>NUCLEOTIDE SEQUENCE [LARGE SCALE GENOMIC DNA]</scope>
    <source>
        <strain evidence="1">Wonlab-2016</strain>
    </source>
</reference>
<dbReference type="AlphaFoldDB" id="A0ABD0MB21"/>